<dbReference type="PANTHER" id="PTHR33865">
    <property type="entry name" value="PROTEIN FAM183B"/>
    <property type="match status" value="1"/>
</dbReference>
<dbReference type="AlphaFoldDB" id="A0ABD3HBN7"/>
<evidence type="ECO:0000256" key="2">
    <source>
        <dbReference type="ARBA" id="ARBA00004245"/>
    </source>
</evidence>
<keyword evidence="5" id="KW-0966">Cell projection</keyword>
<dbReference type="Pfam" id="PF14886">
    <property type="entry name" value="FAM183"/>
    <property type="match status" value="1"/>
</dbReference>
<comment type="subcellular location">
    <subcellularLocation>
        <location evidence="1">Cell projection</location>
        <location evidence="1">Cilium</location>
    </subcellularLocation>
    <subcellularLocation>
        <location evidence="2">Cytoplasm</location>
        <location evidence="2">Cytoskeleton</location>
    </subcellularLocation>
</comment>
<gene>
    <name evidence="8" type="ORF">R1sor_015232</name>
</gene>
<evidence type="ECO:0000313" key="9">
    <source>
        <dbReference type="Proteomes" id="UP001633002"/>
    </source>
</evidence>
<dbReference type="Proteomes" id="UP001633002">
    <property type="component" value="Unassembled WGS sequence"/>
</dbReference>
<reference evidence="8 9" key="1">
    <citation type="submission" date="2024-09" db="EMBL/GenBank/DDBJ databases">
        <title>Chromosome-scale assembly of Riccia sorocarpa.</title>
        <authorList>
            <person name="Paukszto L."/>
        </authorList>
    </citation>
    <scope>NUCLEOTIDE SEQUENCE [LARGE SCALE GENOMIC DNA]</scope>
    <source>
        <strain evidence="8">LP-2024</strain>
        <tissue evidence="8">Aerial parts of the thallus</tissue>
    </source>
</reference>
<evidence type="ECO:0000256" key="5">
    <source>
        <dbReference type="ARBA" id="ARBA00023273"/>
    </source>
</evidence>
<protein>
    <submittedName>
        <fullName evidence="8">Uncharacterized protein</fullName>
    </submittedName>
</protein>
<sequence length="178" mass="19595">MVDVVEKKRGPSPPKGPAIGRGAPGGGIGIDPVSANKIWTEHCMKVEARITLPGDFQFNPTTISKEEFEKAQDYVERYSMIKAMQKAPPEKYDLPQTTSQDYGWEPLPLVPPNPLFNYDNNQCEITKFASNYYALMHTTPFSKKKPIVDLMKNLKTPASKAAGVEVKSTTPKSPAAAP</sequence>
<evidence type="ECO:0000256" key="3">
    <source>
        <dbReference type="ARBA" id="ARBA00022490"/>
    </source>
</evidence>
<evidence type="ECO:0000256" key="4">
    <source>
        <dbReference type="ARBA" id="ARBA00023212"/>
    </source>
</evidence>
<feature type="region of interest" description="Disordered" evidence="7">
    <location>
        <begin position="158"/>
        <end position="178"/>
    </location>
</feature>
<keyword evidence="3" id="KW-0963">Cytoplasm</keyword>
<evidence type="ECO:0000256" key="6">
    <source>
        <dbReference type="ARBA" id="ARBA00034777"/>
    </source>
</evidence>
<proteinExistence type="inferred from homology"/>
<evidence type="ECO:0000313" key="8">
    <source>
        <dbReference type="EMBL" id="KAL3688923.1"/>
    </source>
</evidence>
<dbReference type="GO" id="GO:0005856">
    <property type="term" value="C:cytoskeleton"/>
    <property type="evidence" value="ECO:0007669"/>
    <property type="project" value="UniProtKB-SubCell"/>
</dbReference>
<accession>A0ABD3HBN7</accession>
<dbReference type="EMBL" id="JBJQOH010000004">
    <property type="protein sequence ID" value="KAL3688923.1"/>
    <property type="molecule type" value="Genomic_DNA"/>
</dbReference>
<keyword evidence="9" id="KW-1185">Reference proteome</keyword>
<dbReference type="PANTHER" id="PTHR33865:SF3">
    <property type="entry name" value="PROTEIN FAM183B"/>
    <property type="match status" value="1"/>
</dbReference>
<dbReference type="InterPro" id="IPR029214">
    <property type="entry name" value="CFAP144"/>
</dbReference>
<evidence type="ECO:0000256" key="7">
    <source>
        <dbReference type="SAM" id="MobiDB-lite"/>
    </source>
</evidence>
<organism evidence="8 9">
    <name type="scientific">Riccia sorocarpa</name>
    <dbReference type="NCBI Taxonomy" id="122646"/>
    <lineage>
        <taxon>Eukaryota</taxon>
        <taxon>Viridiplantae</taxon>
        <taxon>Streptophyta</taxon>
        <taxon>Embryophyta</taxon>
        <taxon>Marchantiophyta</taxon>
        <taxon>Marchantiopsida</taxon>
        <taxon>Marchantiidae</taxon>
        <taxon>Marchantiales</taxon>
        <taxon>Ricciaceae</taxon>
        <taxon>Riccia</taxon>
    </lineage>
</organism>
<name>A0ABD3HBN7_9MARC</name>
<comment type="caution">
    <text evidence="8">The sequence shown here is derived from an EMBL/GenBank/DDBJ whole genome shotgun (WGS) entry which is preliminary data.</text>
</comment>
<evidence type="ECO:0000256" key="1">
    <source>
        <dbReference type="ARBA" id="ARBA00004138"/>
    </source>
</evidence>
<feature type="region of interest" description="Disordered" evidence="7">
    <location>
        <begin position="1"/>
        <end position="27"/>
    </location>
</feature>
<dbReference type="GO" id="GO:0005929">
    <property type="term" value="C:cilium"/>
    <property type="evidence" value="ECO:0007669"/>
    <property type="project" value="UniProtKB-SubCell"/>
</dbReference>
<keyword evidence="4" id="KW-0206">Cytoskeleton</keyword>
<comment type="similarity">
    <text evidence="6">Belongs to the CFAP144 family.</text>
</comment>